<gene>
    <name evidence="1" type="ORF">GB927_000725</name>
</gene>
<comment type="caution">
    <text evidence="1">The sequence shown here is derived from an EMBL/GenBank/DDBJ whole genome shotgun (WGS) entry which is preliminary data.</text>
</comment>
<evidence type="ECO:0000313" key="1">
    <source>
        <dbReference type="EMBL" id="MCQ4628534.1"/>
    </source>
</evidence>
<organism evidence="1 2">
    <name type="scientific">Shinella lacus</name>
    <dbReference type="NCBI Taxonomy" id="2654216"/>
    <lineage>
        <taxon>Bacteria</taxon>
        <taxon>Pseudomonadati</taxon>
        <taxon>Pseudomonadota</taxon>
        <taxon>Alphaproteobacteria</taxon>
        <taxon>Hyphomicrobiales</taxon>
        <taxon>Rhizobiaceae</taxon>
        <taxon>Shinella</taxon>
    </lineage>
</organism>
<protein>
    <submittedName>
        <fullName evidence="1">Uncharacterized protein</fullName>
    </submittedName>
</protein>
<keyword evidence="2" id="KW-1185">Reference proteome</keyword>
<reference evidence="1" key="1">
    <citation type="submission" date="2021-07" db="EMBL/GenBank/DDBJ databases">
        <title>Shinella sp. nov., a novel member of the genus Shinella from water.</title>
        <authorList>
            <person name="Deng Y."/>
        </authorList>
    </citation>
    <scope>NUCLEOTIDE SEQUENCE</scope>
    <source>
        <strain evidence="1">CPCC 100929</strain>
    </source>
</reference>
<sequence length="81" mass="9499">MPHRFVDIVVFRAHRFSLGLEEETGAYFLSMPVSGFNRAAEYEAYFRISADEFERYRGEPDAADDFLETCRNHGNENRRFA</sequence>
<accession>A0ABT1R027</accession>
<name>A0ABT1R027_9HYPH</name>
<proteinExistence type="predicted"/>
<dbReference type="EMBL" id="WHSB02000001">
    <property type="protein sequence ID" value="MCQ4628534.1"/>
    <property type="molecule type" value="Genomic_DNA"/>
</dbReference>
<evidence type="ECO:0000313" key="2">
    <source>
        <dbReference type="Proteomes" id="UP000996601"/>
    </source>
</evidence>
<dbReference type="Proteomes" id="UP000996601">
    <property type="component" value="Unassembled WGS sequence"/>
</dbReference>
<dbReference type="RefSeq" id="WP_256114575.1">
    <property type="nucleotide sequence ID" value="NZ_WHSB02000001.1"/>
</dbReference>